<gene>
    <name evidence="6" type="ORF">OLMES_5235</name>
</gene>
<feature type="transmembrane region" description="Helical" evidence="4">
    <location>
        <begin position="329"/>
        <end position="351"/>
    </location>
</feature>
<dbReference type="FunFam" id="3.30.70.270:FF:000001">
    <property type="entry name" value="Diguanylate cyclase domain protein"/>
    <property type="match status" value="1"/>
</dbReference>
<dbReference type="Gene3D" id="2.60.40.2380">
    <property type="match status" value="1"/>
</dbReference>
<name>A0A1Y0IGH8_9GAMM</name>
<organism evidence="6 7">
    <name type="scientific">Oleiphilus messinensis</name>
    <dbReference type="NCBI Taxonomy" id="141451"/>
    <lineage>
        <taxon>Bacteria</taxon>
        <taxon>Pseudomonadati</taxon>
        <taxon>Pseudomonadota</taxon>
        <taxon>Gammaproteobacteria</taxon>
        <taxon>Oceanospirillales</taxon>
        <taxon>Oleiphilaceae</taxon>
        <taxon>Oleiphilus</taxon>
    </lineage>
</organism>
<dbReference type="KEGG" id="ome:OLMES_5235"/>
<proteinExistence type="predicted"/>
<keyword evidence="4" id="KW-0812">Transmembrane</keyword>
<keyword evidence="4" id="KW-0472">Membrane</keyword>
<dbReference type="Pfam" id="PF00990">
    <property type="entry name" value="GGDEF"/>
    <property type="match status" value="1"/>
</dbReference>
<dbReference type="AlphaFoldDB" id="A0A1Y0IGH8"/>
<feature type="transmembrane region" description="Helical" evidence="4">
    <location>
        <begin position="274"/>
        <end position="295"/>
    </location>
</feature>
<feature type="domain" description="GGDEF" evidence="5">
    <location>
        <begin position="489"/>
        <end position="623"/>
    </location>
</feature>
<dbReference type="PANTHER" id="PTHR45138:SF9">
    <property type="entry name" value="DIGUANYLATE CYCLASE DGCM-RELATED"/>
    <property type="match status" value="1"/>
</dbReference>
<dbReference type="SMART" id="SM00267">
    <property type="entry name" value="GGDEF"/>
    <property type="match status" value="1"/>
</dbReference>
<evidence type="ECO:0000313" key="6">
    <source>
        <dbReference type="EMBL" id="ARU59219.1"/>
    </source>
</evidence>
<dbReference type="PROSITE" id="PS50887">
    <property type="entry name" value="GGDEF"/>
    <property type="match status" value="1"/>
</dbReference>
<dbReference type="PANTHER" id="PTHR45138">
    <property type="entry name" value="REGULATORY COMPONENTS OF SENSORY TRANSDUCTION SYSTEM"/>
    <property type="match status" value="1"/>
</dbReference>
<feature type="transmembrane region" description="Helical" evidence="4">
    <location>
        <begin position="363"/>
        <end position="382"/>
    </location>
</feature>
<dbReference type="InterPro" id="IPR000160">
    <property type="entry name" value="GGDEF_dom"/>
</dbReference>
<comment type="catalytic activity">
    <reaction evidence="3">
        <text>2 GTP = 3',3'-c-di-GMP + 2 diphosphate</text>
        <dbReference type="Rhea" id="RHEA:24898"/>
        <dbReference type="ChEBI" id="CHEBI:33019"/>
        <dbReference type="ChEBI" id="CHEBI:37565"/>
        <dbReference type="ChEBI" id="CHEBI:58805"/>
        <dbReference type="EC" id="2.7.7.65"/>
    </reaction>
</comment>
<feature type="transmembrane region" description="Helical" evidence="4">
    <location>
        <begin position="307"/>
        <end position="323"/>
    </location>
</feature>
<evidence type="ECO:0000256" key="2">
    <source>
        <dbReference type="ARBA" id="ARBA00012528"/>
    </source>
</evidence>
<feature type="transmembrane region" description="Helical" evidence="4">
    <location>
        <begin position="28"/>
        <end position="54"/>
    </location>
</feature>
<dbReference type="InterPro" id="IPR043128">
    <property type="entry name" value="Rev_trsase/Diguanyl_cyclase"/>
</dbReference>
<evidence type="ECO:0000256" key="4">
    <source>
        <dbReference type="SAM" id="Phobius"/>
    </source>
</evidence>
<evidence type="ECO:0000256" key="1">
    <source>
        <dbReference type="ARBA" id="ARBA00001946"/>
    </source>
</evidence>
<evidence type="ECO:0000256" key="3">
    <source>
        <dbReference type="ARBA" id="ARBA00034247"/>
    </source>
</evidence>
<dbReference type="Proteomes" id="UP000196027">
    <property type="component" value="Chromosome"/>
</dbReference>
<protein>
    <recommendedName>
        <fullName evidence="2">diguanylate cyclase</fullName>
        <ecNumber evidence="2">2.7.7.65</ecNumber>
    </recommendedName>
</protein>
<dbReference type="CDD" id="cd01949">
    <property type="entry name" value="GGDEF"/>
    <property type="match status" value="1"/>
</dbReference>
<feature type="transmembrane region" description="Helical" evidence="4">
    <location>
        <begin position="238"/>
        <end position="262"/>
    </location>
</feature>
<dbReference type="EC" id="2.7.7.65" evidence="2"/>
<accession>A0A1Y0IGH8</accession>
<dbReference type="Pfam" id="PF07696">
    <property type="entry name" value="7TMR-DISMED2"/>
    <property type="match status" value="1"/>
</dbReference>
<evidence type="ECO:0000313" key="7">
    <source>
        <dbReference type="Proteomes" id="UP000196027"/>
    </source>
</evidence>
<dbReference type="InterPro" id="IPR029787">
    <property type="entry name" value="Nucleotide_cyclase"/>
</dbReference>
<dbReference type="NCBIfam" id="TIGR00254">
    <property type="entry name" value="GGDEF"/>
    <property type="match status" value="1"/>
</dbReference>
<dbReference type="InterPro" id="IPR011622">
    <property type="entry name" value="7TMR_DISM_rcpt_extracell_dom2"/>
</dbReference>
<dbReference type="InterPro" id="IPR050469">
    <property type="entry name" value="Diguanylate_Cyclase"/>
</dbReference>
<feature type="transmembrane region" description="Helical" evidence="4">
    <location>
        <begin position="209"/>
        <end position="231"/>
    </location>
</feature>
<dbReference type="Pfam" id="PF07695">
    <property type="entry name" value="7TMR-DISM_7TM"/>
    <property type="match status" value="1"/>
</dbReference>
<dbReference type="Gene3D" id="3.30.70.270">
    <property type="match status" value="1"/>
</dbReference>
<feature type="transmembrane region" description="Helical" evidence="4">
    <location>
        <begin position="388"/>
        <end position="409"/>
    </location>
</feature>
<keyword evidence="4" id="KW-1133">Transmembrane helix</keyword>
<dbReference type="EMBL" id="CP021425">
    <property type="protein sequence ID" value="ARU59219.1"/>
    <property type="molecule type" value="Genomic_DNA"/>
</dbReference>
<reference evidence="6 7" key="1">
    <citation type="submission" date="2017-05" db="EMBL/GenBank/DDBJ databases">
        <title>Genomic insights into alkan degradation activity of Oleiphilus messinensis.</title>
        <authorList>
            <person name="Kozyavkin S.A."/>
            <person name="Slesarev A.I."/>
            <person name="Golyshin P.N."/>
            <person name="Korzhenkov A."/>
            <person name="Golyshina O.N."/>
            <person name="Toshchakov S.V."/>
        </authorList>
    </citation>
    <scope>NUCLEOTIDE SEQUENCE [LARGE SCALE GENOMIC DNA]</scope>
    <source>
        <strain evidence="6 7">ME102</strain>
    </source>
</reference>
<sequence>MIWFSEMILTNSNSKTLNSRQACRPAPWLWIIFNLSFGFILAGVAGKSVAAVLLNAELKRVEVGQQVEVYEDASGELTISELTQYSIPWQIHTDNVVNKGYSDSAWWIRFQVYNAGPVTDWLLQIAYPVLDDIQIYEVVDGQVRNQWQLGDKYPFAERNVENRNFVVPFLLPEKAQVQLLIRVHSSSSIQVPISFWQPLAFFEDDARNSWFQGGFFGALIIIAVYNLLLFLGLRDVVYLFYVGYVICMALFSAGIGGWAYQYLWPEEQLWNDRILLFVLTLTLFFGMAFSARFVVRFLSHRVNRLQSIAIAVSAVLVVLSLLIDYAQLIQWVVVFSVAVSAWAIFLGVVAWYRKIPAARWYTLSWGILACGVLLLGLSKYGFLPSNRFTNSAIQIGILLEVILLSFALAERIANERALRLRAQQRALEIQRLATLELETRVADRTRELQLANEKLQTLSDTDQLTQLGNRRYLEHFMSREIARAVRYSRVMAVFLIDIDHFKTINDEQGHLVGDDCLQEVALRISTVVRETDLVARYGGEEFCVVLLEPDSKRACDVAERIRRAISDTAINTRGGPVNLTVSIGCCVGIPQGDTPTQAYLEKADTELYHSKHQGRDCIHTAWLGADNSAASIT</sequence>
<dbReference type="InterPro" id="IPR011623">
    <property type="entry name" value="7TMR_DISM_rcpt_extracell_dom1"/>
</dbReference>
<dbReference type="SUPFAM" id="SSF55073">
    <property type="entry name" value="Nucleotide cyclase"/>
    <property type="match status" value="1"/>
</dbReference>
<keyword evidence="7" id="KW-1185">Reference proteome</keyword>
<comment type="cofactor">
    <cofactor evidence="1">
        <name>Mg(2+)</name>
        <dbReference type="ChEBI" id="CHEBI:18420"/>
    </cofactor>
</comment>
<dbReference type="GO" id="GO:0052621">
    <property type="term" value="F:diguanylate cyclase activity"/>
    <property type="evidence" value="ECO:0007669"/>
    <property type="project" value="UniProtKB-EC"/>
</dbReference>
<evidence type="ECO:0000259" key="5">
    <source>
        <dbReference type="PROSITE" id="PS50887"/>
    </source>
</evidence>